<dbReference type="PANTHER" id="PTHR23355">
    <property type="entry name" value="RIBONUCLEASE"/>
    <property type="match status" value="1"/>
</dbReference>
<dbReference type="EMBL" id="MCFE01000176">
    <property type="protein sequence ID" value="ORX95430.1"/>
    <property type="molecule type" value="Genomic_DNA"/>
</dbReference>
<dbReference type="InParanoid" id="A0A1Y1YBN4"/>
<sequence>MIRPGLVHNVRSMLYEDVDHVIAPVFKPVGEWEGQGEEKNYIHPNGSKPLVHKSRENTVPEAAHDILKEMQEHSLRHFRQRVKKGAFSTNIPRANLFVNPFPLPMASEIPAQPRVFPKLPQIELSVDNSSYSASHQMVAEFMIMAGKVAALYMQERSIPTLYRSQDAPDATKAPMDLIDQVLAKVDPNSGMLSFVEQSKIREYLPSANISLEPGLHWSMGIANGYTKVTSPLRRYVDLISHWQLKAHFLNRKFPFEKETLERLPMKLRRMEKDMRMLEQRTNRFWSLEFLQRMRTEHPDRVYQAVVTSAVDDEHIGATLTDFGVQGRLECDGPLPVGTILNVSIANLNTYELLFELKPV</sequence>
<evidence type="ECO:0000313" key="3">
    <source>
        <dbReference type="Proteomes" id="UP000193498"/>
    </source>
</evidence>
<feature type="domain" description="RNB" evidence="1">
    <location>
        <begin position="7"/>
        <end position="250"/>
    </location>
</feature>
<reference evidence="2 3" key="1">
    <citation type="submission" date="2016-07" db="EMBL/GenBank/DDBJ databases">
        <title>Pervasive Adenine N6-methylation of Active Genes in Fungi.</title>
        <authorList>
            <consortium name="DOE Joint Genome Institute"/>
            <person name="Mondo S.J."/>
            <person name="Dannebaum R.O."/>
            <person name="Kuo R.C."/>
            <person name="Labutti K."/>
            <person name="Haridas S."/>
            <person name="Kuo A."/>
            <person name="Salamov A."/>
            <person name="Ahrendt S.R."/>
            <person name="Lipzen A."/>
            <person name="Sullivan W."/>
            <person name="Andreopoulos W.B."/>
            <person name="Clum A."/>
            <person name="Lindquist E."/>
            <person name="Daum C."/>
            <person name="Ramamoorthy G.K."/>
            <person name="Gryganskyi A."/>
            <person name="Culley D."/>
            <person name="Magnuson J.K."/>
            <person name="James T.Y."/>
            <person name="O'Malley M.A."/>
            <person name="Stajich J.E."/>
            <person name="Spatafora J.W."/>
            <person name="Visel A."/>
            <person name="Grigoriev I.V."/>
        </authorList>
    </citation>
    <scope>NUCLEOTIDE SEQUENCE [LARGE SCALE GENOMIC DNA]</scope>
    <source>
        <strain evidence="2 3">CBS 931.73</strain>
    </source>
</reference>
<dbReference type="InterPro" id="IPR001900">
    <property type="entry name" value="RNase_II/R"/>
</dbReference>
<dbReference type="AlphaFoldDB" id="A0A1Y1YBN4"/>
<proteinExistence type="predicted"/>
<dbReference type="Pfam" id="PF00773">
    <property type="entry name" value="RNB"/>
    <property type="match status" value="1"/>
</dbReference>
<accession>A0A1Y1YBN4</accession>
<comment type="caution">
    <text evidence="2">The sequence shown here is derived from an EMBL/GenBank/DDBJ whole genome shotgun (WGS) entry which is preliminary data.</text>
</comment>
<evidence type="ECO:0000259" key="1">
    <source>
        <dbReference type="SMART" id="SM00955"/>
    </source>
</evidence>
<dbReference type="GO" id="GO:0006402">
    <property type="term" value="P:mRNA catabolic process"/>
    <property type="evidence" value="ECO:0007669"/>
    <property type="project" value="TreeGrafter"/>
</dbReference>
<dbReference type="InterPro" id="IPR050180">
    <property type="entry name" value="RNR_Ribonuclease"/>
</dbReference>
<gene>
    <name evidence="2" type="ORF">K493DRAFT_315013</name>
</gene>
<organism evidence="2 3">
    <name type="scientific">Basidiobolus meristosporus CBS 931.73</name>
    <dbReference type="NCBI Taxonomy" id="1314790"/>
    <lineage>
        <taxon>Eukaryota</taxon>
        <taxon>Fungi</taxon>
        <taxon>Fungi incertae sedis</taxon>
        <taxon>Zoopagomycota</taxon>
        <taxon>Entomophthoromycotina</taxon>
        <taxon>Basidiobolomycetes</taxon>
        <taxon>Basidiobolales</taxon>
        <taxon>Basidiobolaceae</taxon>
        <taxon>Basidiobolus</taxon>
    </lineage>
</organism>
<dbReference type="GO" id="GO:0003723">
    <property type="term" value="F:RNA binding"/>
    <property type="evidence" value="ECO:0007669"/>
    <property type="project" value="InterPro"/>
</dbReference>
<dbReference type="SUPFAM" id="SSF50249">
    <property type="entry name" value="Nucleic acid-binding proteins"/>
    <property type="match status" value="1"/>
</dbReference>
<dbReference type="Proteomes" id="UP000193498">
    <property type="component" value="Unassembled WGS sequence"/>
</dbReference>
<evidence type="ECO:0000313" key="2">
    <source>
        <dbReference type="EMBL" id="ORX95430.1"/>
    </source>
</evidence>
<dbReference type="OrthoDB" id="2285229at2759"/>
<dbReference type="SMART" id="SM00955">
    <property type="entry name" value="RNB"/>
    <property type="match status" value="1"/>
</dbReference>
<dbReference type="GO" id="GO:0000932">
    <property type="term" value="C:P-body"/>
    <property type="evidence" value="ECO:0007669"/>
    <property type="project" value="TreeGrafter"/>
</dbReference>
<dbReference type="InterPro" id="IPR012340">
    <property type="entry name" value="NA-bd_OB-fold"/>
</dbReference>
<dbReference type="STRING" id="1314790.A0A1Y1YBN4"/>
<keyword evidence="3" id="KW-1185">Reference proteome</keyword>
<name>A0A1Y1YBN4_9FUNG</name>
<dbReference type="PANTHER" id="PTHR23355:SF65">
    <property type="entry name" value="EXORIBONUCLEASE CYT-4, PUTATIVE (AFU_ORTHOLOGUE AFUA_7G01550)-RELATED"/>
    <property type="match status" value="1"/>
</dbReference>
<protein>
    <submittedName>
        <fullName evidence="2">RNB-domain-containing protein</fullName>
    </submittedName>
</protein>
<dbReference type="GO" id="GO:0000175">
    <property type="term" value="F:3'-5'-RNA exonuclease activity"/>
    <property type="evidence" value="ECO:0007669"/>
    <property type="project" value="TreeGrafter"/>
</dbReference>